<dbReference type="InterPro" id="IPR040624">
    <property type="entry name" value="HalOD1"/>
</dbReference>
<dbReference type="Proteomes" id="UP001257060">
    <property type="component" value="Unassembled WGS sequence"/>
</dbReference>
<dbReference type="EMBL" id="JAMQOP010000001">
    <property type="protein sequence ID" value="MDS0297196.1"/>
    <property type="molecule type" value="Genomic_DNA"/>
</dbReference>
<accession>A0ABU2G8Q8</accession>
<evidence type="ECO:0000259" key="2">
    <source>
        <dbReference type="Pfam" id="PF18545"/>
    </source>
</evidence>
<sequence>MSELTATDPLELEPLGTVVDTDAVETLFGSAPSGTVRHDADLSFRYEGCDVTVENDGTVSATRAPSTAAGFESEHPSAAADVETAAGGRGDADSR</sequence>
<evidence type="ECO:0000256" key="1">
    <source>
        <dbReference type="SAM" id="MobiDB-lite"/>
    </source>
</evidence>
<protein>
    <recommendedName>
        <fullName evidence="2">Halobacterial output domain-containing protein</fullName>
    </recommendedName>
</protein>
<proteinExistence type="predicted"/>
<gene>
    <name evidence="3" type="ORF">NDI76_00380</name>
</gene>
<feature type="domain" description="Halobacterial output" evidence="2">
    <location>
        <begin position="2"/>
        <end position="60"/>
    </location>
</feature>
<evidence type="ECO:0000313" key="3">
    <source>
        <dbReference type="EMBL" id="MDS0297196.1"/>
    </source>
</evidence>
<dbReference type="Pfam" id="PF18545">
    <property type="entry name" value="HalOD1"/>
    <property type="match status" value="1"/>
</dbReference>
<name>A0ABU2G8Q8_9EURY</name>
<evidence type="ECO:0000313" key="4">
    <source>
        <dbReference type="Proteomes" id="UP001257060"/>
    </source>
</evidence>
<keyword evidence="4" id="KW-1185">Reference proteome</keyword>
<reference evidence="3 4" key="1">
    <citation type="submission" date="2022-06" db="EMBL/GenBank/DDBJ databases">
        <title>Halogeometricum sp. a new haloarchaeum isolate from saline soil.</title>
        <authorList>
            <person name="Strakova D."/>
            <person name="Galisteo C."/>
            <person name="Sanchez-Porro C."/>
            <person name="Ventosa A."/>
        </authorList>
    </citation>
    <scope>NUCLEOTIDE SEQUENCE [LARGE SCALE GENOMIC DNA]</scope>
    <source>
        <strain evidence="3 4">S1BR25-6</strain>
    </source>
</reference>
<comment type="caution">
    <text evidence="3">The sequence shown here is derived from an EMBL/GenBank/DDBJ whole genome shotgun (WGS) entry which is preliminary data.</text>
</comment>
<organism evidence="3 4">
    <name type="scientific">Halogeometricum salsisoli</name>
    <dbReference type="NCBI Taxonomy" id="2950536"/>
    <lineage>
        <taxon>Archaea</taxon>
        <taxon>Methanobacteriati</taxon>
        <taxon>Methanobacteriota</taxon>
        <taxon>Stenosarchaea group</taxon>
        <taxon>Halobacteria</taxon>
        <taxon>Halobacteriales</taxon>
        <taxon>Haloferacaceae</taxon>
        <taxon>Halogeometricum</taxon>
    </lineage>
</organism>
<feature type="region of interest" description="Disordered" evidence="1">
    <location>
        <begin position="63"/>
        <end position="95"/>
    </location>
</feature>